<evidence type="ECO:0000313" key="4">
    <source>
        <dbReference type="EMBL" id="GAA4909773.1"/>
    </source>
</evidence>
<keyword evidence="2" id="KW-0812">Transmembrane</keyword>
<organism evidence="4 5">
    <name type="scientific">Tessaracoccus lubricantis</name>
    <dbReference type="NCBI Taxonomy" id="545543"/>
    <lineage>
        <taxon>Bacteria</taxon>
        <taxon>Bacillati</taxon>
        <taxon>Actinomycetota</taxon>
        <taxon>Actinomycetes</taxon>
        <taxon>Propionibacteriales</taxon>
        <taxon>Propionibacteriaceae</taxon>
        <taxon>Tessaracoccus</taxon>
    </lineage>
</organism>
<dbReference type="Gene3D" id="1.20.120.1220">
    <property type="match status" value="1"/>
</dbReference>
<gene>
    <name evidence="4" type="ORF">GCM10025789_31320</name>
</gene>
<feature type="transmembrane region" description="Helical" evidence="2">
    <location>
        <begin position="160"/>
        <end position="182"/>
    </location>
</feature>
<name>A0ABP9FUP4_9ACTN</name>
<evidence type="ECO:0000256" key="2">
    <source>
        <dbReference type="SAM" id="Phobius"/>
    </source>
</evidence>
<dbReference type="EMBL" id="BAABLV010000066">
    <property type="protein sequence ID" value="GAA4909773.1"/>
    <property type="molecule type" value="Genomic_DNA"/>
</dbReference>
<accession>A0ABP9FUP4</accession>
<feature type="transmembrane region" description="Helical" evidence="2">
    <location>
        <begin position="118"/>
        <end position="140"/>
    </location>
</feature>
<keyword evidence="2" id="KW-0472">Membrane</keyword>
<feature type="transmembrane region" description="Helical" evidence="2">
    <location>
        <begin position="33"/>
        <end position="53"/>
    </location>
</feature>
<feature type="transmembrane region" description="Helical" evidence="2">
    <location>
        <begin position="60"/>
        <end position="78"/>
    </location>
</feature>
<dbReference type="PANTHER" id="PTHR30487:SF0">
    <property type="entry name" value="PREPILIN LEADER PEPTIDASE_N-METHYLTRANSFERASE-RELATED"/>
    <property type="match status" value="1"/>
</dbReference>
<evidence type="ECO:0000256" key="1">
    <source>
        <dbReference type="ARBA" id="ARBA00005801"/>
    </source>
</evidence>
<dbReference type="Proteomes" id="UP001501521">
    <property type="component" value="Unassembled WGS sequence"/>
</dbReference>
<protein>
    <recommendedName>
        <fullName evidence="3">Prepilin type IV endopeptidase peptidase domain-containing protein</fullName>
    </recommendedName>
</protein>
<comment type="similarity">
    <text evidence="1">Belongs to the peptidase A24 family.</text>
</comment>
<evidence type="ECO:0000313" key="5">
    <source>
        <dbReference type="Proteomes" id="UP001501521"/>
    </source>
</evidence>
<dbReference type="PANTHER" id="PTHR30487">
    <property type="entry name" value="TYPE 4 PREPILIN-LIKE PROTEINS LEADER PEPTIDE-PROCESSING ENZYME"/>
    <property type="match status" value="1"/>
</dbReference>
<feature type="transmembrane region" description="Helical" evidence="2">
    <location>
        <begin position="84"/>
        <end position="106"/>
    </location>
</feature>
<comment type="caution">
    <text evidence="4">The sequence shown here is derived from an EMBL/GenBank/DDBJ whole genome shotgun (WGS) entry which is preliminary data.</text>
</comment>
<dbReference type="InterPro" id="IPR000045">
    <property type="entry name" value="Prepilin_IV_endopep_pep"/>
</dbReference>
<sequence length="206" mass="20977">MISALVAAGALSGGALGFVLRGRRYLEQPSSPLSWWFVAAAAAASAAAMGTLAWRVVDPVLLAAGCLFVAGGVVAVWTDLDAHLLLDVLTLPLAGTILVLLTGAAVSTGEWGRWWSAVGAAVVVSVVLLLWAIFGSLGFGDVKLSLAVGLVLGYAGGWAMTIRGVLFSLLLAAVFAVVLLMAGRSRKSHLPLGPALVLGVFACLAV</sequence>
<keyword evidence="5" id="KW-1185">Reference proteome</keyword>
<dbReference type="Pfam" id="PF01478">
    <property type="entry name" value="Peptidase_A24"/>
    <property type="match status" value="1"/>
</dbReference>
<evidence type="ECO:0000259" key="3">
    <source>
        <dbReference type="Pfam" id="PF01478"/>
    </source>
</evidence>
<proteinExistence type="inferred from homology"/>
<keyword evidence="2" id="KW-1133">Transmembrane helix</keyword>
<dbReference type="InterPro" id="IPR050882">
    <property type="entry name" value="Prepilin_peptidase/N-MTase"/>
</dbReference>
<feature type="domain" description="Prepilin type IV endopeptidase peptidase" evidence="3">
    <location>
        <begin position="66"/>
        <end position="177"/>
    </location>
</feature>
<dbReference type="RefSeq" id="WP_345584572.1">
    <property type="nucleotide sequence ID" value="NZ_BAABLV010000066.1"/>
</dbReference>
<reference evidence="5" key="1">
    <citation type="journal article" date="2019" name="Int. J. Syst. Evol. Microbiol.">
        <title>The Global Catalogue of Microorganisms (GCM) 10K type strain sequencing project: providing services to taxonomists for standard genome sequencing and annotation.</title>
        <authorList>
            <consortium name="The Broad Institute Genomics Platform"/>
            <consortium name="The Broad Institute Genome Sequencing Center for Infectious Disease"/>
            <person name="Wu L."/>
            <person name="Ma J."/>
        </authorList>
    </citation>
    <scope>NUCLEOTIDE SEQUENCE [LARGE SCALE GENOMIC DNA]</scope>
    <source>
        <strain evidence="5">JCM 19125</strain>
    </source>
</reference>